<gene>
    <name evidence="5" type="ORF">HF861_11690</name>
</gene>
<dbReference type="AlphaFoldDB" id="A0A7X9NJS9"/>
<evidence type="ECO:0000256" key="4">
    <source>
        <dbReference type="SAM" id="SignalP"/>
    </source>
</evidence>
<comment type="caution">
    <text evidence="5">The sequence shown here is derived from an EMBL/GenBank/DDBJ whole genome shotgun (WGS) entry which is preliminary data.</text>
</comment>
<feature type="chain" id="PRO_5038636234" evidence="4">
    <location>
        <begin position="22"/>
        <end position="444"/>
    </location>
</feature>
<evidence type="ECO:0000313" key="5">
    <source>
        <dbReference type="EMBL" id="NME45522.1"/>
    </source>
</evidence>
<feature type="signal peptide" evidence="4">
    <location>
        <begin position="1"/>
        <end position="21"/>
    </location>
</feature>
<keyword evidence="2" id="KW-0813">Transport</keyword>
<dbReference type="InterPro" id="IPR050490">
    <property type="entry name" value="Bact_solute-bd_prot1"/>
</dbReference>
<organism evidence="5 6">
    <name type="scientific">Faecalicoccus pleomorphus</name>
    <dbReference type="NCBI Taxonomy" id="1323"/>
    <lineage>
        <taxon>Bacteria</taxon>
        <taxon>Bacillati</taxon>
        <taxon>Bacillota</taxon>
        <taxon>Erysipelotrichia</taxon>
        <taxon>Erysipelotrichales</taxon>
        <taxon>Erysipelotrichaceae</taxon>
        <taxon>Faecalicoccus</taxon>
    </lineage>
</organism>
<dbReference type="PROSITE" id="PS51257">
    <property type="entry name" value="PROKAR_LIPOPROTEIN"/>
    <property type="match status" value="1"/>
</dbReference>
<evidence type="ECO:0000256" key="2">
    <source>
        <dbReference type="ARBA" id="ARBA00022448"/>
    </source>
</evidence>
<sequence length="444" mass="50606">MKKFLNIVASIAILTAFTTIGCSTNNLSYKDKPITLSIWHVYGSQTKSPMNDIIEEFNQSVGKEKGIVVEVTSISDSTSIDEALVSAEKSDTLPDMFTAYPRIVDEIDKNLLLNWNDYFSEKEINEYVDEFLLEGYFGDELLMLPIAKSTELFFLNKTIYDRFSADTDFSDFNTIFDLCNDYYDYSNGKAMLQINDYYHYFYTQIHSLGGNFIENNKINADSKEFETVFMPIAKAAIYGGVSTDDGYASDKWKTAELISSIGSTAGIMYMRDYVTYENGEDEDIKTAIYPYPTFEGAQPTVIQRGTGIFGVRSDDEKKNEAIALFVKWITSKEQNLELVTEMGYLPVKKAAFDELFDNIDTVKIPKHKLVYETVLQMYDDYTFLALPLYEDSADIQYNFEESFKSVLKDAHTNYTNRVNSGADKEKTMDELLDTSLESLKSLLQ</sequence>
<evidence type="ECO:0000313" key="6">
    <source>
        <dbReference type="Proteomes" id="UP000540014"/>
    </source>
</evidence>
<dbReference type="PANTHER" id="PTHR43649:SF34">
    <property type="entry name" value="ABC TRANSPORTER PERIPLASMIC-BINDING PROTEIN YCJN-RELATED"/>
    <property type="match status" value="1"/>
</dbReference>
<name>A0A7X9NJS9_9FIRM</name>
<dbReference type="Proteomes" id="UP000540014">
    <property type="component" value="Unassembled WGS sequence"/>
</dbReference>
<dbReference type="EMBL" id="JABAFR010000050">
    <property type="protein sequence ID" value="NME45522.1"/>
    <property type="molecule type" value="Genomic_DNA"/>
</dbReference>
<proteinExistence type="inferred from homology"/>
<reference evidence="5 6" key="1">
    <citation type="submission" date="2020-04" db="EMBL/GenBank/DDBJ databases">
        <authorList>
            <person name="Hitch T.C.A."/>
            <person name="Wylensek D."/>
            <person name="Clavel T."/>
        </authorList>
    </citation>
    <scope>NUCLEOTIDE SEQUENCE [LARGE SCALE GENOMIC DNA]</scope>
    <source>
        <strain evidence="5 6">BSM-383-APC-22F</strain>
    </source>
</reference>
<dbReference type="Pfam" id="PF13416">
    <property type="entry name" value="SBP_bac_8"/>
    <property type="match status" value="1"/>
</dbReference>
<accession>A0A7X9NJS9</accession>
<dbReference type="RefSeq" id="WP_168966826.1">
    <property type="nucleotide sequence ID" value="NZ_JABAFR010000050.1"/>
</dbReference>
<protein>
    <submittedName>
        <fullName evidence="5">Extracellular solute-binding protein</fullName>
    </submittedName>
</protein>
<dbReference type="InterPro" id="IPR006059">
    <property type="entry name" value="SBP"/>
</dbReference>
<dbReference type="Gene3D" id="3.40.190.10">
    <property type="entry name" value="Periplasmic binding protein-like II"/>
    <property type="match status" value="1"/>
</dbReference>
<evidence type="ECO:0000256" key="1">
    <source>
        <dbReference type="ARBA" id="ARBA00008520"/>
    </source>
</evidence>
<keyword evidence="3 4" id="KW-0732">Signal</keyword>
<dbReference type="SUPFAM" id="SSF53850">
    <property type="entry name" value="Periplasmic binding protein-like II"/>
    <property type="match status" value="1"/>
</dbReference>
<dbReference type="PANTHER" id="PTHR43649">
    <property type="entry name" value="ARABINOSE-BINDING PROTEIN-RELATED"/>
    <property type="match status" value="1"/>
</dbReference>
<evidence type="ECO:0000256" key="3">
    <source>
        <dbReference type="ARBA" id="ARBA00022729"/>
    </source>
</evidence>
<comment type="similarity">
    <text evidence="1">Belongs to the bacterial solute-binding protein 1 family.</text>
</comment>